<dbReference type="Proteomes" id="UP000265703">
    <property type="component" value="Unassembled WGS sequence"/>
</dbReference>
<accession>A0A397RX63</accession>
<feature type="region of interest" description="Disordered" evidence="1">
    <location>
        <begin position="1"/>
        <end position="34"/>
    </location>
</feature>
<feature type="non-terminal residue" evidence="2">
    <location>
        <position position="1"/>
    </location>
</feature>
<comment type="caution">
    <text evidence="2">The sequence shown here is derived from an EMBL/GenBank/DDBJ whole genome shotgun (WGS) entry which is preliminary data.</text>
</comment>
<gene>
    <name evidence="2" type="ORF">C1645_842388</name>
</gene>
<evidence type="ECO:0000313" key="3">
    <source>
        <dbReference type="Proteomes" id="UP000265703"/>
    </source>
</evidence>
<protein>
    <submittedName>
        <fullName evidence="2">Uncharacterized protein</fullName>
    </submittedName>
</protein>
<dbReference type="AlphaFoldDB" id="A0A397RX63"/>
<sequence length="223" mass="24929">QRTKQGPTNPSELLEISDDNLSPDESQISGDDDDAVKFKRNPLALITNNKKGNVIHNNTLTDLNKASGRTFNNDFCVNNSNSSCLCSPNITHIDNPPHLSITPINYNNLCSNIDNPPHSSITPINYNNSHSNIDNLSRSSITPFINNPRRSDTYNSSYLNNVSLRYDEFHSDLLFDNDVNFCPNNALFNSNNTFQSNNSSYNNASYALLASFHEMANIYQICS</sequence>
<evidence type="ECO:0000313" key="2">
    <source>
        <dbReference type="EMBL" id="RIA78763.1"/>
    </source>
</evidence>
<feature type="compositionally biased region" description="Polar residues" evidence="1">
    <location>
        <begin position="1"/>
        <end position="11"/>
    </location>
</feature>
<organism evidence="2 3">
    <name type="scientific">Glomus cerebriforme</name>
    <dbReference type="NCBI Taxonomy" id="658196"/>
    <lineage>
        <taxon>Eukaryota</taxon>
        <taxon>Fungi</taxon>
        <taxon>Fungi incertae sedis</taxon>
        <taxon>Mucoromycota</taxon>
        <taxon>Glomeromycotina</taxon>
        <taxon>Glomeromycetes</taxon>
        <taxon>Glomerales</taxon>
        <taxon>Glomeraceae</taxon>
        <taxon>Glomus</taxon>
    </lineage>
</organism>
<keyword evidence="3" id="KW-1185">Reference proteome</keyword>
<evidence type="ECO:0000256" key="1">
    <source>
        <dbReference type="SAM" id="MobiDB-lite"/>
    </source>
</evidence>
<proteinExistence type="predicted"/>
<reference evidence="2 3" key="1">
    <citation type="submission" date="2018-06" db="EMBL/GenBank/DDBJ databases">
        <title>Comparative genomics reveals the genomic features of Rhizophagus irregularis, R. cerebriforme, R. diaphanum and Gigaspora rosea, and their symbiotic lifestyle signature.</title>
        <authorList>
            <person name="Morin E."/>
            <person name="San Clemente H."/>
            <person name="Chen E.C.H."/>
            <person name="De La Providencia I."/>
            <person name="Hainaut M."/>
            <person name="Kuo A."/>
            <person name="Kohler A."/>
            <person name="Murat C."/>
            <person name="Tang N."/>
            <person name="Roy S."/>
            <person name="Loubradou J."/>
            <person name="Henrissat B."/>
            <person name="Grigoriev I.V."/>
            <person name="Corradi N."/>
            <person name="Roux C."/>
            <person name="Martin F.M."/>
        </authorList>
    </citation>
    <scope>NUCLEOTIDE SEQUENCE [LARGE SCALE GENOMIC DNA]</scope>
    <source>
        <strain evidence="2 3">DAOM 227022</strain>
    </source>
</reference>
<dbReference type="EMBL" id="QKYT01002128">
    <property type="protein sequence ID" value="RIA78763.1"/>
    <property type="molecule type" value="Genomic_DNA"/>
</dbReference>
<name>A0A397RX63_9GLOM</name>